<dbReference type="CDD" id="cd12797">
    <property type="entry name" value="M23_peptidase"/>
    <property type="match status" value="1"/>
</dbReference>
<accession>A0A345UP24</accession>
<dbReference type="InterPro" id="IPR045834">
    <property type="entry name" value="Csd3_N2"/>
</dbReference>
<dbReference type="OrthoDB" id="9810477at2"/>
<dbReference type="Gene3D" id="3.10.450.350">
    <property type="match status" value="2"/>
</dbReference>
<organism evidence="10 11">
    <name type="scientific">Cyclonatronum proteinivorum</name>
    <dbReference type="NCBI Taxonomy" id="1457365"/>
    <lineage>
        <taxon>Bacteria</taxon>
        <taxon>Pseudomonadati</taxon>
        <taxon>Balneolota</taxon>
        <taxon>Balneolia</taxon>
        <taxon>Balneolales</taxon>
        <taxon>Cyclonatronaceae</taxon>
        <taxon>Cyclonatronum</taxon>
    </lineage>
</organism>
<dbReference type="AlphaFoldDB" id="A0A345UP24"/>
<dbReference type="Proteomes" id="UP000254808">
    <property type="component" value="Chromosome"/>
</dbReference>
<dbReference type="KEGG" id="cprv:CYPRO_2989"/>
<evidence type="ECO:0000256" key="7">
    <source>
        <dbReference type="ARBA" id="ARBA00023049"/>
    </source>
</evidence>
<dbReference type="RefSeq" id="WP_114985344.1">
    <property type="nucleotide sequence ID" value="NZ_CP027806.1"/>
</dbReference>
<keyword evidence="3" id="KW-0645">Protease</keyword>
<feature type="domain" description="Csd3-like second N-terminal" evidence="9">
    <location>
        <begin position="155"/>
        <end position="276"/>
    </location>
</feature>
<keyword evidence="5 10" id="KW-0378">Hydrolase</keyword>
<dbReference type="InterPro" id="IPR050570">
    <property type="entry name" value="Cell_wall_metabolism_enzyme"/>
</dbReference>
<evidence type="ECO:0000256" key="2">
    <source>
        <dbReference type="ARBA" id="ARBA00004196"/>
    </source>
</evidence>
<sequence length="447" mass="50353">MHALISVRALSFTFILSSVMLLSCFPEAKQPLPEEIQVTTELASLPAEPIRMDSFGLPEELFEVTERRVRNGETLSAMLAPFGLGSQRVHEIVQASQDVFNVRRINSGRPVHFYVNPETEELSFFVYESSNREYVVFDLSDEVSVHVSSREITRKTRHISGEINGSLYVSLTEQGGSPALVSALAQVYAWQVDFYRIQRGDSFTVVYEQLYIDDEPVGIGRIKTAHMNHRGTDYYAVFFDQGDTGHGTYFDLEGNSLQKAFLRAPLDYTRISSRFTNRRYHPILQRNMPHHGTDYAAPVGTPIRAVGDGVITHAAFDRNNGNYIRIRHNSVYETGYLHMSRMAAGMRRGTTVRQGQVIGYVGATGLATGPHLCFRFWQNGQPVDPYRVEMPPSEPVEPRYRFQFTAAKHAALVQLFPEKHLHGPQLHLAAADLLQHPAALQSLVLVQ</sequence>
<name>A0A345UP24_9BACT</name>
<evidence type="ECO:0000313" key="11">
    <source>
        <dbReference type="Proteomes" id="UP000254808"/>
    </source>
</evidence>
<keyword evidence="6" id="KW-0862">Zinc</keyword>
<gene>
    <name evidence="10" type="ORF">CYPRO_2989</name>
</gene>
<dbReference type="SUPFAM" id="SSF51261">
    <property type="entry name" value="Duplicated hybrid motif"/>
    <property type="match status" value="1"/>
</dbReference>
<evidence type="ECO:0000259" key="8">
    <source>
        <dbReference type="Pfam" id="PF01551"/>
    </source>
</evidence>
<dbReference type="Pfam" id="PF19425">
    <property type="entry name" value="Csd3_N2"/>
    <property type="match status" value="1"/>
</dbReference>
<evidence type="ECO:0000256" key="3">
    <source>
        <dbReference type="ARBA" id="ARBA00022670"/>
    </source>
</evidence>
<keyword evidence="11" id="KW-1185">Reference proteome</keyword>
<keyword evidence="7" id="KW-0482">Metalloprotease</keyword>
<dbReference type="Pfam" id="PF01551">
    <property type="entry name" value="Peptidase_M23"/>
    <property type="match status" value="1"/>
</dbReference>
<evidence type="ECO:0000256" key="6">
    <source>
        <dbReference type="ARBA" id="ARBA00022833"/>
    </source>
</evidence>
<dbReference type="GO" id="GO:0046872">
    <property type="term" value="F:metal ion binding"/>
    <property type="evidence" value="ECO:0007669"/>
    <property type="project" value="UniProtKB-KW"/>
</dbReference>
<comment type="cofactor">
    <cofactor evidence="1">
        <name>Zn(2+)</name>
        <dbReference type="ChEBI" id="CHEBI:29105"/>
    </cofactor>
</comment>
<evidence type="ECO:0000259" key="9">
    <source>
        <dbReference type="Pfam" id="PF19425"/>
    </source>
</evidence>
<dbReference type="PANTHER" id="PTHR21666">
    <property type="entry name" value="PEPTIDASE-RELATED"/>
    <property type="match status" value="1"/>
</dbReference>
<dbReference type="Gene3D" id="2.70.70.10">
    <property type="entry name" value="Glucose Permease (Domain IIA)"/>
    <property type="match status" value="1"/>
</dbReference>
<dbReference type="InterPro" id="IPR011055">
    <property type="entry name" value="Dup_hybrid_motif"/>
</dbReference>
<keyword evidence="4" id="KW-0479">Metal-binding</keyword>
<dbReference type="InterPro" id="IPR016047">
    <property type="entry name" value="M23ase_b-sheet_dom"/>
</dbReference>
<feature type="domain" description="M23ase beta-sheet core" evidence="8">
    <location>
        <begin position="289"/>
        <end position="385"/>
    </location>
</feature>
<proteinExistence type="predicted"/>
<comment type="subcellular location">
    <subcellularLocation>
        <location evidence="2">Cell envelope</location>
    </subcellularLocation>
</comment>
<evidence type="ECO:0000256" key="1">
    <source>
        <dbReference type="ARBA" id="ARBA00001947"/>
    </source>
</evidence>
<evidence type="ECO:0000256" key="4">
    <source>
        <dbReference type="ARBA" id="ARBA00022723"/>
    </source>
</evidence>
<dbReference type="GO" id="GO:0006508">
    <property type="term" value="P:proteolysis"/>
    <property type="evidence" value="ECO:0007669"/>
    <property type="project" value="UniProtKB-KW"/>
</dbReference>
<dbReference type="GO" id="GO:0004222">
    <property type="term" value="F:metalloendopeptidase activity"/>
    <property type="evidence" value="ECO:0007669"/>
    <property type="project" value="TreeGrafter"/>
</dbReference>
<dbReference type="GO" id="GO:0030313">
    <property type="term" value="C:cell envelope"/>
    <property type="evidence" value="ECO:0007669"/>
    <property type="project" value="UniProtKB-SubCell"/>
</dbReference>
<dbReference type="EMBL" id="CP027806">
    <property type="protein sequence ID" value="AXJ02226.1"/>
    <property type="molecule type" value="Genomic_DNA"/>
</dbReference>
<dbReference type="PANTHER" id="PTHR21666:SF288">
    <property type="entry name" value="CELL DIVISION PROTEIN YTFB"/>
    <property type="match status" value="1"/>
</dbReference>
<reference evidence="10 11" key="1">
    <citation type="submission" date="2018-03" db="EMBL/GenBank/DDBJ databases">
        <title>Phenotypic and genomic properties of Cyclonatronum proteinivorum gen. nov., sp. nov., a haloalkaliphilic bacteroidete from soda lakes possessing Na+-translocating rhodopsin.</title>
        <authorList>
            <person name="Toshchakov S.V."/>
            <person name="Korzhenkov A."/>
            <person name="Samarov N.I."/>
            <person name="Kublanov I.V."/>
            <person name="Muntyan M.S."/>
            <person name="Sorokin D.Y."/>
        </authorList>
    </citation>
    <scope>NUCLEOTIDE SEQUENCE [LARGE SCALE GENOMIC DNA]</scope>
    <source>
        <strain evidence="10 11">Omega</strain>
    </source>
</reference>
<evidence type="ECO:0000256" key="5">
    <source>
        <dbReference type="ARBA" id="ARBA00022801"/>
    </source>
</evidence>
<protein>
    <submittedName>
        <fullName evidence="10">Murein DD-endopeptidase MepM and murein hydrolase activator NlpD, containing LysM domain</fullName>
    </submittedName>
</protein>
<evidence type="ECO:0000313" key="10">
    <source>
        <dbReference type="EMBL" id="AXJ02226.1"/>
    </source>
</evidence>